<reference evidence="2 3" key="1">
    <citation type="submission" date="2022-03" db="EMBL/GenBank/DDBJ databases">
        <title>Sinomonas sp. isolated from a soil.</title>
        <authorList>
            <person name="Han J."/>
            <person name="Kim D.-U."/>
        </authorList>
    </citation>
    <scope>NUCLEOTIDE SEQUENCE [LARGE SCALE GENOMIC DNA]</scope>
    <source>
        <strain evidence="2 3">5-5</strain>
    </source>
</reference>
<feature type="domain" description="Glycosyltransferase 2-like" evidence="1">
    <location>
        <begin position="17"/>
        <end position="137"/>
    </location>
</feature>
<dbReference type="EC" id="2.4.-.-" evidence="2"/>
<evidence type="ECO:0000313" key="2">
    <source>
        <dbReference type="EMBL" id="MCH6469674.1"/>
    </source>
</evidence>
<evidence type="ECO:0000259" key="1">
    <source>
        <dbReference type="Pfam" id="PF00535"/>
    </source>
</evidence>
<dbReference type="Proteomes" id="UP001202922">
    <property type="component" value="Unassembled WGS sequence"/>
</dbReference>
<keyword evidence="2" id="KW-0808">Transferase</keyword>
<name>A0ABS9TZ33_9MICC</name>
<dbReference type="InterPro" id="IPR001173">
    <property type="entry name" value="Glyco_trans_2-like"/>
</dbReference>
<evidence type="ECO:0000313" key="3">
    <source>
        <dbReference type="Proteomes" id="UP001202922"/>
    </source>
</evidence>
<organism evidence="2 3">
    <name type="scientific">Sinomonas terrae</name>
    <dbReference type="NCBI Taxonomy" id="2908838"/>
    <lineage>
        <taxon>Bacteria</taxon>
        <taxon>Bacillati</taxon>
        <taxon>Actinomycetota</taxon>
        <taxon>Actinomycetes</taxon>
        <taxon>Micrococcales</taxon>
        <taxon>Micrococcaceae</taxon>
        <taxon>Sinomonas</taxon>
    </lineage>
</organism>
<dbReference type="InterPro" id="IPR029044">
    <property type="entry name" value="Nucleotide-diphossugar_trans"/>
</dbReference>
<sequence>MYAGFGAIVLAAYKPDASLFRTQLQSIAQQSHRDFVCLITADGGYEAIQELVQQIVPGDARFKVVGFEERLGFYGNFERGLTFVPETAEWVALSDQDDYWYEDKLEKLLPRLTEYVLVSGQARVVNDDGRVLEPWTGRKNASFLNLFVQNQFTGGLLVFRRSLLDHALPFPRMNNPSQLHDHWLAVCAYAVGSVKIVDELVQDYIQHGNNVVGEAVKGLHPFQSYKRARELALRYEGSPSVPSILRLTNSLSFGWRRVMAEALARRLSSSNAKVFQATSTFGKRHNWSHLWFVFASGLRHGTISVPVALTFAVGGVVEVLRRS</sequence>
<proteinExistence type="predicted"/>
<protein>
    <submittedName>
        <fullName evidence="2">Glycosyltransferase</fullName>
        <ecNumber evidence="2">2.4.-.-</ecNumber>
    </submittedName>
</protein>
<dbReference type="Pfam" id="PF00535">
    <property type="entry name" value="Glycos_transf_2"/>
    <property type="match status" value="1"/>
</dbReference>
<comment type="caution">
    <text evidence="2">The sequence shown here is derived from an EMBL/GenBank/DDBJ whole genome shotgun (WGS) entry which is preliminary data.</text>
</comment>
<accession>A0ABS9TZ33</accession>
<keyword evidence="2" id="KW-0328">Glycosyltransferase</keyword>
<dbReference type="EMBL" id="JAKZBV010000001">
    <property type="protein sequence ID" value="MCH6469674.1"/>
    <property type="molecule type" value="Genomic_DNA"/>
</dbReference>
<gene>
    <name evidence="2" type="ORF">L0M17_06685</name>
</gene>
<keyword evidence="3" id="KW-1185">Reference proteome</keyword>
<dbReference type="Gene3D" id="3.90.550.10">
    <property type="entry name" value="Spore Coat Polysaccharide Biosynthesis Protein SpsA, Chain A"/>
    <property type="match status" value="1"/>
</dbReference>
<dbReference type="GO" id="GO:0016757">
    <property type="term" value="F:glycosyltransferase activity"/>
    <property type="evidence" value="ECO:0007669"/>
    <property type="project" value="UniProtKB-KW"/>
</dbReference>
<dbReference type="SUPFAM" id="SSF53448">
    <property type="entry name" value="Nucleotide-diphospho-sugar transferases"/>
    <property type="match status" value="1"/>
</dbReference>
<dbReference type="RefSeq" id="WP_241053092.1">
    <property type="nucleotide sequence ID" value="NZ_JAKZBV010000001.1"/>
</dbReference>